<dbReference type="InterPro" id="IPR000182">
    <property type="entry name" value="GNAT_dom"/>
</dbReference>
<dbReference type="EMBL" id="MU404353">
    <property type="protein sequence ID" value="KAI1614083.1"/>
    <property type="molecule type" value="Genomic_DNA"/>
</dbReference>
<dbReference type="Proteomes" id="UP001203852">
    <property type="component" value="Unassembled WGS sequence"/>
</dbReference>
<protein>
    <recommendedName>
        <fullName evidence="1">N-acetyltransferase domain-containing protein</fullName>
    </recommendedName>
</protein>
<dbReference type="SUPFAM" id="SSF55729">
    <property type="entry name" value="Acyl-CoA N-acyltransferases (Nat)"/>
    <property type="match status" value="1"/>
</dbReference>
<keyword evidence="3" id="KW-1185">Reference proteome</keyword>
<name>A0AAN6DXW3_9EURO</name>
<comment type="caution">
    <text evidence="2">The sequence shown here is derived from an EMBL/GenBank/DDBJ whole genome shotgun (WGS) entry which is preliminary data.</text>
</comment>
<dbReference type="Gene3D" id="3.40.630.30">
    <property type="match status" value="1"/>
</dbReference>
<proteinExistence type="predicted"/>
<reference evidence="2" key="1">
    <citation type="journal article" date="2022" name="bioRxiv">
        <title>Deciphering the potential niche of two novel black yeast fungi from a biological soil crust based on their genomes, phenotypes, and melanin regulation.</title>
        <authorList>
            <consortium name="DOE Joint Genome Institute"/>
            <person name="Carr E.C."/>
            <person name="Barton Q."/>
            <person name="Grambo S."/>
            <person name="Sullivan M."/>
            <person name="Renfro C.M."/>
            <person name="Kuo A."/>
            <person name="Pangilinan J."/>
            <person name="Lipzen A."/>
            <person name="Keymanesh K."/>
            <person name="Savage E."/>
            <person name="Barry K."/>
            <person name="Grigoriev I.V."/>
            <person name="Riekhof W.R."/>
            <person name="Harris S.S."/>
        </authorList>
    </citation>
    <scope>NUCLEOTIDE SEQUENCE</scope>
    <source>
        <strain evidence="2">JF 03-4F</strain>
    </source>
</reference>
<dbReference type="GO" id="GO:0016747">
    <property type="term" value="F:acyltransferase activity, transferring groups other than amino-acyl groups"/>
    <property type="evidence" value="ECO:0007669"/>
    <property type="project" value="InterPro"/>
</dbReference>
<accession>A0AAN6DXW3</accession>
<evidence type="ECO:0000259" key="1">
    <source>
        <dbReference type="Pfam" id="PF00583"/>
    </source>
</evidence>
<dbReference type="CDD" id="cd04301">
    <property type="entry name" value="NAT_SF"/>
    <property type="match status" value="1"/>
</dbReference>
<feature type="domain" description="N-acetyltransferase" evidence="1">
    <location>
        <begin position="61"/>
        <end position="123"/>
    </location>
</feature>
<evidence type="ECO:0000313" key="3">
    <source>
        <dbReference type="Proteomes" id="UP001203852"/>
    </source>
</evidence>
<dbReference type="AlphaFoldDB" id="A0AAN6DXW3"/>
<dbReference type="InterPro" id="IPR016181">
    <property type="entry name" value="Acyl_CoA_acyltransferase"/>
</dbReference>
<evidence type="ECO:0000313" key="2">
    <source>
        <dbReference type="EMBL" id="KAI1614083.1"/>
    </source>
</evidence>
<gene>
    <name evidence="2" type="ORF">EDD36DRAFT_216116</name>
</gene>
<dbReference type="Pfam" id="PF00583">
    <property type="entry name" value="Acetyltransf_1"/>
    <property type="match status" value="1"/>
</dbReference>
<organism evidence="2 3">
    <name type="scientific">Exophiala viscosa</name>
    <dbReference type="NCBI Taxonomy" id="2486360"/>
    <lineage>
        <taxon>Eukaryota</taxon>
        <taxon>Fungi</taxon>
        <taxon>Dikarya</taxon>
        <taxon>Ascomycota</taxon>
        <taxon>Pezizomycotina</taxon>
        <taxon>Eurotiomycetes</taxon>
        <taxon>Chaetothyriomycetidae</taxon>
        <taxon>Chaetothyriales</taxon>
        <taxon>Herpotrichiellaceae</taxon>
        <taxon>Exophiala</taxon>
    </lineage>
</organism>
<sequence>MALASLDNVVFEGYTGSDITTDMVKDAAALFSRTYGVWSPQAETKMGSFAKPGNRVRMSASRLHEECLPKDAESFHARARTGDQLVGHVFAVRWMSEGQQVCWVTQLCMDPKYRGHGLATRLLVLVRQSSVDAFYGILSSNPAAVLASLKAFGAGLEKTNLNVAKEHAKVIMQSSPIGYVKTATLRGSLFDENTTTGAICCADTNFWVDHKEPLEILEAVRQRGWPFGDLPDGHEFLALITRQA</sequence>